<sequence length="36" mass="3637">MVNQPVDVAGGEVHAVLVEPTEVVNTGDATESSLTA</sequence>
<evidence type="ECO:0000313" key="1">
    <source>
        <dbReference type="EMBL" id="SDQ37081.1"/>
    </source>
</evidence>
<organism evidence="1 2">
    <name type="scientific">Actinopolyspora saharensis</name>
    <dbReference type="NCBI Taxonomy" id="995062"/>
    <lineage>
        <taxon>Bacteria</taxon>
        <taxon>Bacillati</taxon>
        <taxon>Actinomycetota</taxon>
        <taxon>Actinomycetes</taxon>
        <taxon>Actinopolysporales</taxon>
        <taxon>Actinopolysporaceae</taxon>
        <taxon>Actinopolyspora</taxon>
    </lineage>
</organism>
<reference evidence="2" key="1">
    <citation type="submission" date="2016-10" db="EMBL/GenBank/DDBJ databases">
        <authorList>
            <person name="Varghese N."/>
            <person name="Submissions S."/>
        </authorList>
    </citation>
    <scope>NUCLEOTIDE SEQUENCE [LARGE SCALE GENOMIC DNA]</scope>
    <source>
        <strain evidence="2">DSM 45459</strain>
    </source>
</reference>
<dbReference type="EMBL" id="FNKO01000001">
    <property type="protein sequence ID" value="SDQ37081.1"/>
    <property type="molecule type" value="Genomic_DNA"/>
</dbReference>
<dbReference type="AlphaFoldDB" id="A0A1H1AC05"/>
<gene>
    <name evidence="1" type="ORF">SAMN04489718_1510</name>
</gene>
<proteinExistence type="predicted"/>
<keyword evidence="2" id="KW-1185">Reference proteome</keyword>
<name>A0A1H1AC05_9ACTN</name>
<protein>
    <submittedName>
        <fullName evidence="1">Uncharacterized protein</fullName>
    </submittedName>
</protein>
<accession>A0A1H1AC05</accession>
<evidence type="ECO:0000313" key="2">
    <source>
        <dbReference type="Proteomes" id="UP000199301"/>
    </source>
</evidence>
<dbReference type="Proteomes" id="UP000199301">
    <property type="component" value="Unassembled WGS sequence"/>
</dbReference>